<evidence type="ECO:0000313" key="5">
    <source>
        <dbReference type="Proteomes" id="UP000053095"/>
    </source>
</evidence>
<proteinExistence type="inferred from homology"/>
<dbReference type="InterPro" id="IPR036291">
    <property type="entry name" value="NAD(P)-bd_dom_sf"/>
</dbReference>
<dbReference type="AlphaFoldDB" id="A0A6V8H1H1"/>
<dbReference type="Pfam" id="PF05368">
    <property type="entry name" value="NmrA"/>
    <property type="match status" value="1"/>
</dbReference>
<dbReference type="SUPFAM" id="SSF51735">
    <property type="entry name" value="NAD(P)-binding Rossmann-fold domains"/>
    <property type="match status" value="1"/>
</dbReference>
<keyword evidence="2" id="KW-0521">NADP</keyword>
<sequence length="336" mass="37247">MSTAKKLIVVVGATGNQGSSVVKHFLTLPTWRVRAVTRDTSSTAAQIIASQGAEVVQADLSDINSLSTAFESANAIFVNTDFWGFYRSTPATTDEEREKIGEVSLREEVERGKNAAIAAAALPSLEIFVYSALGPMKKASKGKYYRSHHWDSKATIVEYIENEQKELAKKTSFIYLGAYATNPLVQPRFDPSTGTYKMIIPFSKELRMPIILQKESTGHFVHALVENEAPGTKLLAYNSYPTLAEAAGLWTQATGKSIEIVSITPAMMHDQFGIPWEVLEAALFLPEYGYMGGIDGFIEPSQLTKPIETKSYSDWLREQDWDTILEESKKELESVK</sequence>
<dbReference type="Proteomes" id="UP000053095">
    <property type="component" value="Unassembled WGS sequence"/>
</dbReference>
<accession>A0A6V8H1H1</accession>
<evidence type="ECO:0000259" key="3">
    <source>
        <dbReference type="Pfam" id="PF05368"/>
    </source>
</evidence>
<evidence type="ECO:0000256" key="2">
    <source>
        <dbReference type="ARBA" id="ARBA00022857"/>
    </source>
</evidence>
<dbReference type="InterPro" id="IPR008030">
    <property type="entry name" value="NmrA-like"/>
</dbReference>
<protein>
    <recommendedName>
        <fullName evidence="3">NmrA-like domain-containing protein</fullName>
    </recommendedName>
</protein>
<dbReference type="GO" id="GO:0005634">
    <property type="term" value="C:nucleus"/>
    <property type="evidence" value="ECO:0007669"/>
    <property type="project" value="TreeGrafter"/>
</dbReference>
<comment type="similarity">
    <text evidence="1">Belongs to the NmrA-type oxidoreductase family.</text>
</comment>
<feature type="domain" description="NmrA-like" evidence="3">
    <location>
        <begin position="5"/>
        <end position="297"/>
    </location>
</feature>
<keyword evidence="5" id="KW-1185">Reference proteome</keyword>
<comment type="caution">
    <text evidence="4">The sequence shown here is derived from an EMBL/GenBank/DDBJ whole genome shotgun (WGS) entry which is preliminary data.</text>
</comment>
<dbReference type="InterPro" id="IPR051164">
    <property type="entry name" value="NmrA-like_oxidored"/>
</dbReference>
<organism evidence="4 5">
    <name type="scientific">Talaromyces pinophilus</name>
    <name type="common">Penicillium pinophilum</name>
    <dbReference type="NCBI Taxonomy" id="128442"/>
    <lineage>
        <taxon>Eukaryota</taxon>
        <taxon>Fungi</taxon>
        <taxon>Dikarya</taxon>
        <taxon>Ascomycota</taxon>
        <taxon>Pezizomycotina</taxon>
        <taxon>Eurotiomycetes</taxon>
        <taxon>Eurotiomycetidae</taxon>
        <taxon>Eurotiales</taxon>
        <taxon>Trichocomaceae</taxon>
        <taxon>Talaromyces</taxon>
        <taxon>Talaromyces sect. Talaromyces</taxon>
    </lineage>
</organism>
<evidence type="ECO:0000313" key="4">
    <source>
        <dbReference type="EMBL" id="GAM35157.1"/>
    </source>
</evidence>
<dbReference type="Gene3D" id="3.90.25.10">
    <property type="entry name" value="UDP-galactose 4-epimerase, domain 1"/>
    <property type="match status" value="1"/>
</dbReference>
<reference evidence="5" key="1">
    <citation type="journal article" date="2015" name="Genome Announc.">
        <title>Draft genome sequence of Talaromyces cellulolyticus strain Y-94, a source of lignocellulosic biomass-degrading enzymes.</title>
        <authorList>
            <person name="Fujii T."/>
            <person name="Koike H."/>
            <person name="Sawayama S."/>
            <person name="Yano S."/>
            <person name="Inoue H."/>
        </authorList>
    </citation>
    <scope>NUCLEOTIDE SEQUENCE [LARGE SCALE GENOMIC DNA]</scope>
    <source>
        <strain evidence="5">Y-94</strain>
    </source>
</reference>
<dbReference type="PANTHER" id="PTHR42748:SF29">
    <property type="entry name" value="NMRA-LIKE DOMAIN-CONTAINING PROTEIN"/>
    <property type="match status" value="1"/>
</dbReference>
<evidence type="ECO:0000256" key="1">
    <source>
        <dbReference type="ARBA" id="ARBA00006328"/>
    </source>
</evidence>
<name>A0A6V8H1H1_TALPI</name>
<dbReference type="EMBL" id="DF933813">
    <property type="protein sequence ID" value="GAM35157.1"/>
    <property type="molecule type" value="Genomic_DNA"/>
</dbReference>
<dbReference type="Gene3D" id="3.40.50.720">
    <property type="entry name" value="NAD(P)-binding Rossmann-like Domain"/>
    <property type="match status" value="1"/>
</dbReference>
<dbReference type="PANTHER" id="PTHR42748">
    <property type="entry name" value="NITROGEN METABOLITE REPRESSION PROTEIN NMRA FAMILY MEMBER"/>
    <property type="match status" value="1"/>
</dbReference>
<gene>
    <name evidence="4" type="ORF">TCE0_017f03265</name>
</gene>